<keyword evidence="5 8" id="KW-0460">Magnesium</keyword>
<dbReference type="HAMAP" id="MF_00316">
    <property type="entry name" value="MobA"/>
    <property type="match status" value="1"/>
</dbReference>
<evidence type="ECO:0000256" key="8">
    <source>
        <dbReference type="HAMAP-Rule" id="MF_00316"/>
    </source>
</evidence>
<dbReference type="PANTHER" id="PTHR19136">
    <property type="entry name" value="MOLYBDENUM COFACTOR GUANYLYLTRANSFERASE"/>
    <property type="match status" value="1"/>
</dbReference>
<evidence type="ECO:0000259" key="9">
    <source>
        <dbReference type="Pfam" id="PF12804"/>
    </source>
</evidence>
<gene>
    <name evidence="8" type="primary">mobA</name>
    <name evidence="10" type="ORF">ACFL27_13330</name>
</gene>
<keyword evidence="6 8" id="KW-0342">GTP-binding</keyword>
<feature type="binding site" evidence="8">
    <location>
        <position position="98"/>
    </location>
    <ligand>
        <name>Mg(2+)</name>
        <dbReference type="ChEBI" id="CHEBI:18420"/>
    </ligand>
</feature>
<comment type="cofactor">
    <cofactor evidence="8">
        <name>Mg(2+)</name>
        <dbReference type="ChEBI" id="CHEBI:18420"/>
    </cofactor>
</comment>
<evidence type="ECO:0000256" key="3">
    <source>
        <dbReference type="ARBA" id="ARBA00022723"/>
    </source>
</evidence>
<dbReference type="InterPro" id="IPR025877">
    <property type="entry name" value="MobA-like_NTP_Trfase"/>
</dbReference>
<dbReference type="Proteomes" id="UP001594351">
    <property type="component" value="Unassembled WGS sequence"/>
</dbReference>
<feature type="binding site" evidence="8">
    <location>
        <begin position="12"/>
        <end position="14"/>
    </location>
    <ligand>
        <name>GTP</name>
        <dbReference type="ChEBI" id="CHEBI:37565"/>
    </ligand>
</feature>
<dbReference type="InterPro" id="IPR029044">
    <property type="entry name" value="Nucleotide-diphossugar_trans"/>
</dbReference>
<keyword evidence="10" id="KW-0548">Nucleotidyltransferase</keyword>
<dbReference type="Pfam" id="PF12804">
    <property type="entry name" value="NTP_transf_3"/>
    <property type="match status" value="1"/>
</dbReference>
<comment type="subcellular location">
    <subcellularLocation>
        <location evidence="8">Cytoplasm</location>
    </subcellularLocation>
</comment>
<feature type="domain" description="MobA-like NTP transferase" evidence="9">
    <location>
        <begin position="11"/>
        <end position="153"/>
    </location>
</feature>
<keyword evidence="7 8" id="KW-0501">Molybdenum cofactor biosynthesis</keyword>
<evidence type="ECO:0000313" key="10">
    <source>
        <dbReference type="EMBL" id="MFC1851171.1"/>
    </source>
</evidence>
<comment type="caution">
    <text evidence="8">Lacks conserved residue(s) required for the propagation of feature annotation.</text>
</comment>
<organism evidence="10 11">
    <name type="scientific">candidate division CSSED10-310 bacterium</name>
    <dbReference type="NCBI Taxonomy" id="2855610"/>
    <lineage>
        <taxon>Bacteria</taxon>
        <taxon>Bacteria division CSSED10-310</taxon>
    </lineage>
</organism>
<reference evidence="10 11" key="1">
    <citation type="submission" date="2024-09" db="EMBL/GenBank/DDBJ databases">
        <title>Laminarin stimulates single cell rates of sulfate reduction while oxygen inhibits transcriptomic activity in coastal marine sediment.</title>
        <authorList>
            <person name="Lindsay M."/>
            <person name="Orcutt B."/>
            <person name="Emerson D."/>
            <person name="Stepanauskas R."/>
            <person name="D'Angelo T."/>
        </authorList>
    </citation>
    <scope>NUCLEOTIDE SEQUENCE [LARGE SCALE GENOMIC DNA]</scope>
    <source>
        <strain evidence="10">SAG AM-311-K15</strain>
    </source>
</reference>
<dbReference type="PANTHER" id="PTHR19136:SF81">
    <property type="entry name" value="MOLYBDENUM COFACTOR GUANYLYLTRANSFERASE"/>
    <property type="match status" value="1"/>
</dbReference>
<comment type="similarity">
    <text evidence="8">Belongs to the MobA family.</text>
</comment>
<dbReference type="EC" id="2.7.7.77" evidence="8"/>
<comment type="domain">
    <text evidence="8">The N-terminal domain determines nucleotide recognition and specific binding, while the C-terminal domain determines the specific binding to the target protein.</text>
</comment>
<evidence type="ECO:0000256" key="7">
    <source>
        <dbReference type="ARBA" id="ARBA00023150"/>
    </source>
</evidence>
<keyword evidence="11" id="KW-1185">Reference proteome</keyword>
<evidence type="ECO:0000256" key="1">
    <source>
        <dbReference type="ARBA" id="ARBA00022490"/>
    </source>
</evidence>
<name>A0ABV6YY89_UNCC1</name>
<dbReference type="InterPro" id="IPR013482">
    <property type="entry name" value="Molybde_CF_guanTrfase"/>
</dbReference>
<evidence type="ECO:0000256" key="4">
    <source>
        <dbReference type="ARBA" id="ARBA00022741"/>
    </source>
</evidence>
<evidence type="ECO:0000313" key="11">
    <source>
        <dbReference type="Proteomes" id="UP001594351"/>
    </source>
</evidence>
<dbReference type="CDD" id="cd02503">
    <property type="entry name" value="MobA"/>
    <property type="match status" value="1"/>
</dbReference>
<feature type="binding site" evidence="8">
    <location>
        <position position="69"/>
    </location>
    <ligand>
        <name>GTP</name>
        <dbReference type="ChEBI" id="CHEBI:37565"/>
    </ligand>
</feature>
<comment type="function">
    <text evidence="8">Transfers a GMP moiety from GTP to Mo-molybdopterin (Mo-MPT) cofactor (Moco or molybdenum cofactor) to form Mo-molybdopterin guanine dinucleotide (Mo-MGD) cofactor.</text>
</comment>
<dbReference type="Gene3D" id="3.90.550.10">
    <property type="entry name" value="Spore Coat Polysaccharide Biosynthesis Protein SpsA, Chain A"/>
    <property type="match status" value="1"/>
</dbReference>
<keyword evidence="1 8" id="KW-0963">Cytoplasm</keyword>
<feature type="binding site" evidence="8">
    <location>
        <position position="24"/>
    </location>
    <ligand>
        <name>GTP</name>
        <dbReference type="ChEBI" id="CHEBI:37565"/>
    </ligand>
</feature>
<keyword evidence="3 8" id="KW-0479">Metal-binding</keyword>
<comment type="catalytic activity">
    <reaction evidence="8">
        <text>Mo-molybdopterin + GTP + H(+) = Mo-molybdopterin guanine dinucleotide + diphosphate</text>
        <dbReference type="Rhea" id="RHEA:34243"/>
        <dbReference type="ChEBI" id="CHEBI:15378"/>
        <dbReference type="ChEBI" id="CHEBI:33019"/>
        <dbReference type="ChEBI" id="CHEBI:37565"/>
        <dbReference type="ChEBI" id="CHEBI:71302"/>
        <dbReference type="ChEBI" id="CHEBI:71310"/>
        <dbReference type="EC" id="2.7.7.77"/>
    </reaction>
</comment>
<proteinExistence type="inferred from homology"/>
<evidence type="ECO:0000256" key="5">
    <source>
        <dbReference type="ARBA" id="ARBA00022842"/>
    </source>
</evidence>
<dbReference type="GO" id="GO:0016779">
    <property type="term" value="F:nucleotidyltransferase activity"/>
    <property type="evidence" value="ECO:0007669"/>
    <property type="project" value="UniProtKB-KW"/>
</dbReference>
<keyword evidence="4 8" id="KW-0547">Nucleotide-binding</keyword>
<sequence length="199" mass="22402">MKKADDIALGLLCGGASSRMGRDKCLIPLGEKRLIDYNIERYKALNIPLFLVIHPGQDYSLDGVTVYYDLEPERCSLVGVYSALKQSPAEYNILLAGDMPFIPLPLLKTMMKYHPQYDVVVPKTATGYQPLCAIYHKNCLKPISLQLSAGQKTVYQFYPAVRVMELPAEVVSRFGAEEDIFFNINTESDYQKARAKIIQ</sequence>
<evidence type="ECO:0000256" key="6">
    <source>
        <dbReference type="ARBA" id="ARBA00023134"/>
    </source>
</evidence>
<dbReference type="EMBL" id="JBHPBY010000160">
    <property type="protein sequence ID" value="MFC1851171.1"/>
    <property type="molecule type" value="Genomic_DNA"/>
</dbReference>
<comment type="caution">
    <text evidence="10">The sequence shown here is derived from an EMBL/GenBank/DDBJ whole genome shotgun (WGS) entry which is preliminary data.</text>
</comment>
<feature type="binding site" evidence="8">
    <location>
        <position position="98"/>
    </location>
    <ligand>
        <name>GTP</name>
        <dbReference type="ChEBI" id="CHEBI:37565"/>
    </ligand>
</feature>
<dbReference type="SUPFAM" id="SSF53448">
    <property type="entry name" value="Nucleotide-diphospho-sugar transferases"/>
    <property type="match status" value="1"/>
</dbReference>
<protein>
    <recommendedName>
        <fullName evidence="8">Probable molybdenum cofactor guanylyltransferase</fullName>
        <shortName evidence="8">MoCo guanylyltransferase</shortName>
        <ecNumber evidence="8">2.7.7.77</ecNumber>
    </recommendedName>
    <alternativeName>
        <fullName evidence="8">GTP:molybdopterin guanylyltransferase</fullName>
    </alternativeName>
    <alternativeName>
        <fullName evidence="8">Mo-MPT guanylyltransferase</fullName>
    </alternativeName>
    <alternativeName>
        <fullName evidence="8">Molybdopterin guanylyltransferase</fullName>
    </alternativeName>
    <alternativeName>
        <fullName evidence="8">Molybdopterin-guanine dinucleotide synthase</fullName>
        <shortName evidence="8">MGD synthase</shortName>
    </alternativeName>
</protein>
<keyword evidence="2 8" id="KW-0808">Transferase</keyword>
<accession>A0ABV6YY89</accession>
<evidence type="ECO:0000256" key="2">
    <source>
        <dbReference type="ARBA" id="ARBA00022679"/>
    </source>
</evidence>